<dbReference type="GO" id="GO:0004523">
    <property type="term" value="F:RNA-DNA hybrid ribonuclease activity"/>
    <property type="evidence" value="ECO:0007669"/>
    <property type="project" value="InterPro"/>
</dbReference>
<dbReference type="Proteomes" id="UP000565441">
    <property type="component" value="Unassembled WGS sequence"/>
</dbReference>
<dbReference type="Gene3D" id="3.60.10.10">
    <property type="entry name" value="Endonuclease/exonuclease/phosphatase"/>
    <property type="match status" value="1"/>
</dbReference>
<protein>
    <recommendedName>
        <fullName evidence="6">Reverse transcriptase</fullName>
    </recommendedName>
</protein>
<dbReference type="Pfam" id="PF03372">
    <property type="entry name" value="Exo_endo_phos"/>
    <property type="match status" value="1"/>
</dbReference>
<evidence type="ECO:0008006" key="6">
    <source>
        <dbReference type="Google" id="ProtNLM"/>
    </source>
</evidence>
<dbReference type="Pfam" id="PF00078">
    <property type="entry name" value="RVT_1"/>
    <property type="match status" value="1"/>
</dbReference>
<proteinExistence type="predicted"/>
<feature type="region of interest" description="Disordered" evidence="1">
    <location>
        <begin position="1222"/>
        <end position="1241"/>
    </location>
</feature>
<gene>
    <name evidence="4" type="ORF">D9615_008538</name>
</gene>
<dbReference type="CDD" id="cd09076">
    <property type="entry name" value="L1-EN"/>
    <property type="match status" value="1"/>
</dbReference>
<sequence>MTGEEGGVPRDNWGPPNPSPSPPRGGGPRAAAHNEVPDATPSDGGRPERPASRPHRSSHPEGGEHENPSQNVEPPQAQPTQAEHPGPNRSQRRAQERLSRKNTKAAIRIASLNIRGYRTAGDSRSGTKWLHVNQLLRDKKIGILAVQETHLTEERRDELEKLFSKRMKIFISKDPDNPTGRAGIAIVLNKEITNITGAKMTEIVPGRAIMIQTNWHKAEKITILAIYAPVLTRANENAEFWKTIKEFFIEHPRIKVDLLTGDFNVVEDMIDRLPVHNDPLEAVEELRELRNLLGLVDGWRTTHPTTKAYTFLQDATASQSRLDRIYTSPEILQSAREWMIEHSGVPGTDHKLVSVQVAHQNAPWIGKGRWSIPAHILKDKIFIKTMKSEGRKAIVEAGRLKDTRTAESNPQTVYAAFKSKIMQTARQRDKAIIPKIEKQLREFQDALSRVHEDESLDEDEKAIAAADIESKTRSLQQRKHDNKRKRTAVRNRLEGETICKYWTKSNKEAKPRDLIYALRKNVQDQHNQPPTYETNSKKMADLGKSYHESLQSADDHPPALDKQTATQEVLDCLTKTTSESQKRELADGISRDEIKEAIKKAKNDTAAGLDGATNELWKALKNKYDEDSKIEDPNAFDVVDLLGLVFNDILEHGITQSSSFAEGWMCPLYKKNDKNDIANYRPITCLNTDYKLYTKCLAIRLADVAPDLIHPSQAGFIPGRRITDQTKLIRLMMQYAESTKQNGLIVALDQEKAYDKIDHQYLWQTLTKFEIPEKFINTVKSLYENAETQIMINGFRSSPWKITRGVRQGDPLSCMLFDLAIEPLAASLRASDLQGFQIPGIEEKLIANLFADDTTVFLSENDNFSHLTQILNKWCTASTAKFNNGKTEIIPIGEKDFRENVMATRKTNQNMDRIPENAHIVLEGEAVRILGAWYRNGAEAEGPWSIVLDKIDASLERWERSNPTIEGRKLITSMVVGGMTQYLTQVQGMPKDIEKKLTKVIRTFVWKEKKSPISETTLFLPIEEGGRALLDLESRNEAIEVMWLKSYLDLGNKRPLWASVADELLALNVPKTETNVDKRVRHNVFLQSWKSSSSGKAGISADIRNLQKTAKKFGLRTEGIAFSKDIANMRPIWYHCDASKKIRRLNNGATSECLKSKHRMRTVGDAAQIVLLLEEQTHIRTTNCVCTGCTTQRTTVMCEHPHDCAKKAEALLNTLHEKWDPRRIPMPVEGPPEENPEDGEAEWSPLPDNMLTTGSLANIFRIFTQGEKSTGLPRVITQVDEGPVLQVATDGSCFDNGLENANAGAGIFYSQDGTDNLSIKVPQNYTQSNQTAEILALKEAIERAPPEGRLHIELDSKYVIQNVTSRLQRNEDEGYIITKNADLLKLTLARIRARGTVTRVKWVKGHSGHERNEGADKLADAATNLPQPQDFNGTIDLSLQVTGARLQSITQALAYKTIRDIKATKRPMTRTRTQDNLAQIKDAVEDAFGGRPTSASIWKSVRRKEFSRPQRYFLWMAIHDAYMIGTHWLRATMSQEMQERATCTHDGSIETMKHILTQCECTGQQEVWTEMENLWNGVRADSWYQPTLGLTLGTPMAEVKTDTGRVLKGKTRLFRILMVESAHLIWKLRCERLIQNENRPHSKIEIRNRWRKALNDRLDLDQRMTDKRYREKALPRKLVLDTWAGALHKEENLPEDWIGVNGVLVGIGDARRQLGIG</sequence>
<feature type="domain" description="RNase H type-1" evidence="3">
    <location>
        <begin position="1281"/>
        <end position="1424"/>
    </location>
</feature>
<dbReference type="PROSITE" id="PS50879">
    <property type="entry name" value="RNASE_H_1"/>
    <property type="match status" value="1"/>
</dbReference>
<dbReference type="OrthoDB" id="4097129at2759"/>
<feature type="domain" description="Reverse transcriptase" evidence="2">
    <location>
        <begin position="649"/>
        <end position="902"/>
    </location>
</feature>
<reference evidence="4 5" key="1">
    <citation type="journal article" date="2020" name="ISME J.">
        <title>Uncovering the hidden diversity of litter-decomposition mechanisms in mushroom-forming fungi.</title>
        <authorList>
            <person name="Floudas D."/>
            <person name="Bentzer J."/>
            <person name="Ahren D."/>
            <person name="Johansson T."/>
            <person name="Persson P."/>
            <person name="Tunlid A."/>
        </authorList>
    </citation>
    <scope>NUCLEOTIDE SEQUENCE [LARGE SCALE GENOMIC DNA]</scope>
    <source>
        <strain evidence="4 5">CBS 661.87</strain>
    </source>
</reference>
<feature type="compositionally biased region" description="Basic and acidic residues" evidence="1">
    <location>
        <begin position="58"/>
        <end position="67"/>
    </location>
</feature>
<dbReference type="InterPro" id="IPR036691">
    <property type="entry name" value="Endo/exonu/phosph_ase_sf"/>
</dbReference>
<evidence type="ECO:0000313" key="5">
    <source>
        <dbReference type="Proteomes" id="UP000565441"/>
    </source>
</evidence>
<evidence type="ECO:0000256" key="1">
    <source>
        <dbReference type="SAM" id="MobiDB-lite"/>
    </source>
</evidence>
<evidence type="ECO:0000313" key="4">
    <source>
        <dbReference type="EMBL" id="KAF5376294.1"/>
    </source>
</evidence>
<dbReference type="SUPFAM" id="SSF53098">
    <property type="entry name" value="Ribonuclease H-like"/>
    <property type="match status" value="1"/>
</dbReference>
<evidence type="ECO:0000259" key="3">
    <source>
        <dbReference type="PROSITE" id="PS50879"/>
    </source>
</evidence>
<dbReference type="SUPFAM" id="SSF56219">
    <property type="entry name" value="DNase I-like"/>
    <property type="match status" value="1"/>
</dbReference>
<keyword evidence="5" id="KW-1185">Reference proteome</keyword>
<dbReference type="InterPro" id="IPR012337">
    <property type="entry name" value="RNaseH-like_sf"/>
</dbReference>
<dbReference type="CDD" id="cd01650">
    <property type="entry name" value="RT_nLTR_like"/>
    <property type="match status" value="1"/>
</dbReference>
<feature type="compositionally biased region" description="Polar residues" evidence="1">
    <location>
        <begin position="68"/>
        <end position="81"/>
    </location>
</feature>
<dbReference type="SUPFAM" id="SSF56672">
    <property type="entry name" value="DNA/RNA polymerases"/>
    <property type="match status" value="1"/>
</dbReference>
<feature type="compositionally biased region" description="Pro residues" evidence="1">
    <location>
        <begin position="15"/>
        <end position="25"/>
    </location>
</feature>
<dbReference type="InterPro" id="IPR005135">
    <property type="entry name" value="Endo/exonuclease/phosphatase"/>
</dbReference>
<name>A0A8H5H3V1_9AGAR</name>
<organism evidence="4 5">
    <name type="scientific">Tricholomella constricta</name>
    <dbReference type="NCBI Taxonomy" id="117010"/>
    <lineage>
        <taxon>Eukaryota</taxon>
        <taxon>Fungi</taxon>
        <taxon>Dikarya</taxon>
        <taxon>Basidiomycota</taxon>
        <taxon>Agaricomycotina</taxon>
        <taxon>Agaricomycetes</taxon>
        <taxon>Agaricomycetidae</taxon>
        <taxon>Agaricales</taxon>
        <taxon>Tricholomatineae</taxon>
        <taxon>Lyophyllaceae</taxon>
        <taxon>Tricholomella</taxon>
    </lineage>
</organism>
<dbReference type="EMBL" id="JAACJP010000029">
    <property type="protein sequence ID" value="KAF5376294.1"/>
    <property type="molecule type" value="Genomic_DNA"/>
</dbReference>
<dbReference type="PROSITE" id="PS50878">
    <property type="entry name" value="RT_POL"/>
    <property type="match status" value="1"/>
</dbReference>
<evidence type="ECO:0000259" key="2">
    <source>
        <dbReference type="PROSITE" id="PS50878"/>
    </source>
</evidence>
<dbReference type="Pfam" id="PF00075">
    <property type="entry name" value="RNase_H"/>
    <property type="match status" value="1"/>
</dbReference>
<dbReference type="Gene3D" id="3.30.420.10">
    <property type="entry name" value="Ribonuclease H-like superfamily/Ribonuclease H"/>
    <property type="match status" value="1"/>
</dbReference>
<dbReference type="InterPro" id="IPR002156">
    <property type="entry name" value="RNaseH_domain"/>
</dbReference>
<comment type="caution">
    <text evidence="4">The sequence shown here is derived from an EMBL/GenBank/DDBJ whole genome shotgun (WGS) entry which is preliminary data.</text>
</comment>
<feature type="region of interest" description="Disordered" evidence="1">
    <location>
        <begin position="1"/>
        <end position="104"/>
    </location>
</feature>
<dbReference type="CDD" id="cd09280">
    <property type="entry name" value="RNase_HI_eukaryote_like"/>
    <property type="match status" value="1"/>
</dbReference>
<dbReference type="InterPro" id="IPR000477">
    <property type="entry name" value="RT_dom"/>
</dbReference>
<dbReference type="PANTHER" id="PTHR19446">
    <property type="entry name" value="REVERSE TRANSCRIPTASES"/>
    <property type="match status" value="1"/>
</dbReference>
<dbReference type="InterPro" id="IPR036397">
    <property type="entry name" value="RNaseH_sf"/>
</dbReference>
<dbReference type="InterPro" id="IPR043502">
    <property type="entry name" value="DNA/RNA_pol_sf"/>
</dbReference>
<accession>A0A8H5H3V1</accession>
<dbReference type="GO" id="GO:0003676">
    <property type="term" value="F:nucleic acid binding"/>
    <property type="evidence" value="ECO:0007669"/>
    <property type="project" value="InterPro"/>
</dbReference>
<feature type="compositionally biased region" description="Acidic residues" evidence="1">
    <location>
        <begin position="1231"/>
        <end position="1241"/>
    </location>
</feature>